<dbReference type="Gene3D" id="3.30.420.10">
    <property type="entry name" value="Ribonuclease H-like superfamily/Ribonuclease H"/>
    <property type="match status" value="1"/>
</dbReference>
<feature type="domain" description="Integrase catalytic" evidence="1">
    <location>
        <begin position="108"/>
        <end position="272"/>
    </location>
</feature>
<dbReference type="Proteomes" id="UP000254603">
    <property type="component" value="Unassembled WGS sequence"/>
</dbReference>
<dbReference type="PANTHER" id="PTHR47515">
    <property type="entry name" value="LOW CALCIUM RESPONSE LOCUS PROTEIN T"/>
    <property type="match status" value="1"/>
</dbReference>
<dbReference type="InterPro" id="IPR012337">
    <property type="entry name" value="RNaseH-like_sf"/>
</dbReference>
<dbReference type="SUPFAM" id="SSF53098">
    <property type="entry name" value="Ribonuclease H-like"/>
    <property type="match status" value="1"/>
</dbReference>
<dbReference type="PROSITE" id="PS50994">
    <property type="entry name" value="INTEGRASE"/>
    <property type="match status" value="1"/>
</dbReference>
<dbReference type="Pfam" id="PF13276">
    <property type="entry name" value="HTH_21"/>
    <property type="match status" value="1"/>
</dbReference>
<dbReference type="NCBIfam" id="NF033516">
    <property type="entry name" value="transpos_IS3"/>
    <property type="match status" value="1"/>
</dbReference>
<evidence type="ECO:0000313" key="3">
    <source>
        <dbReference type="Proteomes" id="UP000254603"/>
    </source>
</evidence>
<dbReference type="InterPro" id="IPR036397">
    <property type="entry name" value="RNaseH_sf"/>
</dbReference>
<dbReference type="InterPro" id="IPR001584">
    <property type="entry name" value="Integrase_cat-core"/>
</dbReference>
<reference evidence="2 3" key="1">
    <citation type="submission" date="2018-06" db="EMBL/GenBank/DDBJ databases">
        <authorList>
            <consortium name="Pathogen Informatics"/>
            <person name="Doyle S."/>
        </authorList>
    </citation>
    <scope>NUCLEOTIDE SEQUENCE [LARGE SCALE GENOMIC DNA]</scope>
    <source>
        <strain evidence="2 3">NCTC11997</strain>
    </source>
</reference>
<proteinExistence type="predicted"/>
<accession>A0A378XAI0</accession>
<gene>
    <name evidence="2" type="ORF">NCTC11997_00218</name>
</gene>
<dbReference type="AlphaFoldDB" id="A0A378XAI0"/>
<dbReference type="InterPro" id="IPR025948">
    <property type="entry name" value="HTH-like_dom"/>
</dbReference>
<name>A0A378XAI0_9BURK</name>
<evidence type="ECO:0000259" key="1">
    <source>
        <dbReference type="PROSITE" id="PS50994"/>
    </source>
</evidence>
<dbReference type="GO" id="GO:0003676">
    <property type="term" value="F:nucleic acid binding"/>
    <property type="evidence" value="ECO:0007669"/>
    <property type="project" value="InterPro"/>
</dbReference>
<dbReference type="InterPro" id="IPR048020">
    <property type="entry name" value="Transpos_IS3"/>
</dbReference>
<dbReference type="PANTHER" id="PTHR47515:SF2">
    <property type="entry name" value="INTEGRASE CORE DOMAIN PROTEIN"/>
    <property type="match status" value="1"/>
</dbReference>
<organism evidence="2 3">
    <name type="scientific">Oligella ureolytica</name>
    <dbReference type="NCBI Taxonomy" id="90244"/>
    <lineage>
        <taxon>Bacteria</taxon>
        <taxon>Pseudomonadati</taxon>
        <taxon>Pseudomonadota</taxon>
        <taxon>Betaproteobacteria</taxon>
        <taxon>Burkholderiales</taxon>
        <taxon>Alcaligenaceae</taxon>
        <taxon>Oligella</taxon>
    </lineage>
</organism>
<dbReference type="GO" id="GO:0015074">
    <property type="term" value="P:DNA integration"/>
    <property type="evidence" value="ECO:0007669"/>
    <property type="project" value="InterPro"/>
</dbReference>
<sequence length="278" mass="33193">MPVETRKAWARELQARHLVSIVKSCQAVCISRTAYYYRKRLVNDSAVEQALLELTERHPRWGFVKCFDRLRTLGHPWNHKRVQRVYNQLKLQLRSKRKQRLPARNPTPLAQPKLARSSWSIDFMSDGLTNQRRFRTLNVIDDFNREILGIDVGMSLPALRVTRFLNQLSEVYGYPERIRTDNGPEFTSQIFMQWAERHGIMIDFIEPGCPYQNAYIERFNRTYREEVLNMHLFSTLEQVRWYTKEWITIYNTERPHESLERLSPVNYRLRAHSTFGLC</sequence>
<dbReference type="Pfam" id="PF13683">
    <property type="entry name" value="rve_3"/>
    <property type="match status" value="1"/>
</dbReference>
<evidence type="ECO:0000313" key="2">
    <source>
        <dbReference type="EMBL" id="SUA50466.1"/>
    </source>
</evidence>
<protein>
    <submittedName>
        <fullName evidence="2">Integrase core domain</fullName>
    </submittedName>
</protein>
<dbReference type="EMBL" id="UGSB01000001">
    <property type="protein sequence ID" value="SUA50466.1"/>
    <property type="molecule type" value="Genomic_DNA"/>
</dbReference>